<keyword evidence="2" id="KW-1185">Reference proteome</keyword>
<reference evidence="1 2" key="1">
    <citation type="journal article" date="2011" name="Stand. Genomic Sci.">
        <title>Complete genome sequence of Bacteroides salanitronis type strain (BL78).</title>
        <authorList>
            <person name="Gronow S."/>
            <person name="Held B."/>
            <person name="Lucas S."/>
            <person name="Lapidus A."/>
            <person name="Del Rio T.G."/>
            <person name="Nolan M."/>
            <person name="Tice H."/>
            <person name="Deshpande S."/>
            <person name="Cheng J.F."/>
            <person name="Pitluck S."/>
            <person name="Liolios K."/>
            <person name="Pagani I."/>
            <person name="Ivanova N."/>
            <person name="Mavromatis K."/>
            <person name="Pati A."/>
            <person name="Tapia R."/>
            <person name="Han C."/>
            <person name="Goodwin L."/>
            <person name="Chen A."/>
            <person name="Palaniappan K."/>
            <person name="Land M."/>
            <person name="Hauser L."/>
            <person name="Chang Y.J."/>
            <person name="Jeffries C.D."/>
            <person name="Brambilla E.M."/>
            <person name="Rohde M."/>
            <person name="Goker M."/>
            <person name="Detter J.C."/>
            <person name="Woyke T."/>
            <person name="Bristow J."/>
            <person name="Markowitz V."/>
            <person name="Hugenholtz P."/>
            <person name="Kyrpides N.C."/>
            <person name="Klenk H.P."/>
            <person name="Eisen J.A."/>
        </authorList>
    </citation>
    <scope>NUCLEOTIDE SEQUENCE [LARGE SCALE GENOMIC DNA]</scope>
    <source>
        <strain evidence="1 2">DSM 18170</strain>
    </source>
</reference>
<evidence type="ECO:0000313" key="2">
    <source>
        <dbReference type="Proteomes" id="UP000007486"/>
    </source>
</evidence>
<dbReference type="Gene3D" id="3.20.20.140">
    <property type="entry name" value="Metal-dependent hydrolases"/>
    <property type="match status" value="2"/>
</dbReference>
<evidence type="ECO:0000313" key="1">
    <source>
        <dbReference type="EMBL" id="ADY37998.1"/>
    </source>
</evidence>
<dbReference type="GO" id="GO:0046103">
    <property type="term" value="P:inosine biosynthetic process"/>
    <property type="evidence" value="ECO:0007669"/>
    <property type="project" value="TreeGrafter"/>
</dbReference>
<dbReference type="InterPro" id="IPR006330">
    <property type="entry name" value="Ado/ade_deaminase"/>
</dbReference>
<dbReference type="GO" id="GO:0004000">
    <property type="term" value="F:adenosine deaminase activity"/>
    <property type="evidence" value="ECO:0007669"/>
    <property type="project" value="TreeGrafter"/>
</dbReference>
<gene>
    <name evidence="1" type="ordered locus">Bacsa_3473</name>
</gene>
<dbReference type="GO" id="GO:0006154">
    <property type="term" value="P:adenosine catabolic process"/>
    <property type="evidence" value="ECO:0007669"/>
    <property type="project" value="TreeGrafter"/>
</dbReference>
<dbReference type="AlphaFoldDB" id="F0R7F4"/>
<dbReference type="eggNOG" id="COG1816">
    <property type="taxonomic scope" value="Bacteria"/>
</dbReference>
<evidence type="ECO:0008006" key="3">
    <source>
        <dbReference type="Google" id="ProtNLM"/>
    </source>
</evidence>
<name>F0R7F4_PHOSB</name>
<dbReference type="KEGG" id="bsa:Bacsa_3473"/>
<dbReference type="GO" id="GO:0005829">
    <property type="term" value="C:cytosol"/>
    <property type="evidence" value="ECO:0007669"/>
    <property type="project" value="TreeGrafter"/>
</dbReference>
<dbReference type="SUPFAM" id="SSF51556">
    <property type="entry name" value="Metallo-dependent hydrolases"/>
    <property type="match status" value="2"/>
</dbReference>
<dbReference type="GO" id="GO:0043103">
    <property type="term" value="P:hypoxanthine salvage"/>
    <property type="evidence" value="ECO:0007669"/>
    <property type="project" value="TreeGrafter"/>
</dbReference>
<dbReference type="RefSeq" id="WP_013619354.1">
    <property type="nucleotide sequence ID" value="NC_015164.1"/>
</dbReference>
<sequence length="770" mass="90328">MNAQSFIKHLMTDSKSLYKYFVEAQPVSLEDVKMSLMLAERESDVHVPDHHYRLGVEKTFENISHLGELFTVGLSEMADEYLSWENNTVYVNAERQNQWQLLLPYMPPLIMVSARIWKERPPCGMSTVEYISNYIIPNLRFTAIPSPHIRQLEELREREHGLCDLHMHLNGTLETDTTWQDFLLHPDRVYMELKVAADTGKVKEQYLQLSPYIKPLAFRRLLQVARVLRSVLCESLVSGEHGIGEELTLSVLLKQLSIADKKEPDSHHPMAYLVGKDCNPICMEAMLYVMVLEHLCRNNADDYTASLFHYYLLILGHTNKMLVQQPDSFGFEEFQKYTMNGFREHSEKEYRRRFLQIAGNKLGNIRLLEGRFSPKDSLLKSEGLIDRITIGWRELGRQRQNQGLGDGIKLELKLVAHLIKRPDTKPDEYVRHKWLRREIMHKATILAQLKKRNDNYSKMLVGIDAAASEFDAPPEVFAPAYRYLREHGYKHFTYHAGEDFFHVLSGLRAIYEAIIFLDLKRGDRIGHASATGIPIELWRDNIGEKMLIRQGEYLDDLLFAYHLIEHSNNQHLNNRLPYLELTINNFSYEVYGEHIPLRLLIESWLYRYKNPEADYNGTSVKSYRDIPLKYFLFYHWKETRDRYDKIIEIETFGAFAKDELVELQLMLLEYMFHHEIVIETLPTSNVVIGVHRDYTTYHLYNWLEWRKQGKLVPPIVVGTDDAGIFATNIYNEYCNIYCQFVYAKRMSTKEAIAYIEELHHNSRLYAFVTE</sequence>
<dbReference type="OrthoDB" id="8772092at2"/>
<dbReference type="PANTHER" id="PTHR11409:SF43">
    <property type="entry name" value="ADENOSINE DEAMINASE"/>
    <property type="match status" value="1"/>
</dbReference>
<accession>F0R7F4</accession>
<dbReference type="STRING" id="667015.Bacsa_3473"/>
<organism evidence="1 2">
    <name type="scientific">Phocaeicola salanitronis (strain DSM 18170 / JCM 13657 / CCUG 60908 / BL78)</name>
    <name type="common">Bacteroides salanitronis</name>
    <dbReference type="NCBI Taxonomy" id="667015"/>
    <lineage>
        <taxon>Bacteria</taxon>
        <taxon>Pseudomonadati</taxon>
        <taxon>Bacteroidota</taxon>
        <taxon>Bacteroidia</taxon>
        <taxon>Bacteroidales</taxon>
        <taxon>Bacteroidaceae</taxon>
        <taxon>Phocaeicola</taxon>
    </lineage>
</organism>
<dbReference type="HOGENOM" id="CLU_362768_0_0_10"/>
<dbReference type="InterPro" id="IPR032466">
    <property type="entry name" value="Metal_Hydrolase"/>
</dbReference>
<dbReference type="EMBL" id="CP002530">
    <property type="protein sequence ID" value="ADY37998.1"/>
    <property type="molecule type" value="Genomic_DNA"/>
</dbReference>
<protein>
    <recommendedName>
        <fullName evidence="3">Adenosine deaminase</fullName>
    </recommendedName>
</protein>
<dbReference type="Proteomes" id="UP000007486">
    <property type="component" value="Chromosome"/>
</dbReference>
<dbReference type="PANTHER" id="PTHR11409">
    <property type="entry name" value="ADENOSINE DEAMINASE"/>
    <property type="match status" value="1"/>
</dbReference>
<proteinExistence type="predicted"/>